<comment type="caution">
    <text evidence="2">The sequence shown here is derived from an EMBL/GenBank/DDBJ whole genome shotgun (WGS) entry which is preliminary data.</text>
</comment>
<evidence type="ECO:0000313" key="3">
    <source>
        <dbReference type="Proteomes" id="UP000824219"/>
    </source>
</evidence>
<protein>
    <submittedName>
        <fullName evidence="2">Uncharacterized protein</fullName>
    </submittedName>
</protein>
<organism evidence="2 3">
    <name type="scientific">Hemibagrus wyckioides</name>
    <dbReference type="NCBI Taxonomy" id="337641"/>
    <lineage>
        <taxon>Eukaryota</taxon>
        <taxon>Metazoa</taxon>
        <taxon>Chordata</taxon>
        <taxon>Craniata</taxon>
        <taxon>Vertebrata</taxon>
        <taxon>Euteleostomi</taxon>
        <taxon>Actinopterygii</taxon>
        <taxon>Neopterygii</taxon>
        <taxon>Teleostei</taxon>
        <taxon>Ostariophysi</taxon>
        <taxon>Siluriformes</taxon>
        <taxon>Bagridae</taxon>
        <taxon>Hemibagrus</taxon>
    </lineage>
</organism>
<sequence>MVHIVSDTIFDSVDFRPKMQKGSSKPGQGIILNGSISTQTQVKTQFNRQDRGSCSSIASCPVFLAWQSDPEEDPLPQCSTSHSSPTLQGSLTNLHGPGSILSHKESEVSRNNSGSNLQNSLHNLKGSLSNLKRFSSSSVLKSPKHSLGSASTSFHSSSTSFRSSSSSVQSGSSSEDDSWDTNSWSSGATCLLRSSIKQHSEEVFRVRASSGSRPKPASDSESGHQNLDRQRSDRKSESQKSSEKGPMECKVNVPSQNSSHYSTAVSSRLEEKIEAKLKFSQFLNEVTCRVLDPESLQAFGLVSQKEGTVPILPSSLANFTQSSSLSSQQSTLSSSHSVLSGDPLPGSWESKKTNTVPPVTQWKKCVPSCKVLDPTETPKRAHEETILMEQQRKKDAQTEDELKSMEARNRNKEHPRDQDRQRRTLLASDGATHVIR</sequence>
<feature type="region of interest" description="Disordered" evidence="1">
    <location>
        <begin position="333"/>
        <end position="356"/>
    </location>
</feature>
<reference evidence="2 3" key="1">
    <citation type="submission" date="2021-06" db="EMBL/GenBank/DDBJ databases">
        <title>Chromosome-level genome assembly of the red-tail catfish (Hemibagrus wyckioides).</title>
        <authorList>
            <person name="Shao F."/>
        </authorList>
    </citation>
    <scope>NUCLEOTIDE SEQUENCE [LARGE SCALE GENOMIC DNA]</scope>
    <source>
        <strain evidence="2">EC202008001</strain>
        <tissue evidence="2">Blood</tissue>
    </source>
</reference>
<feature type="compositionally biased region" description="Basic and acidic residues" evidence="1">
    <location>
        <begin position="376"/>
        <end position="422"/>
    </location>
</feature>
<evidence type="ECO:0000256" key="1">
    <source>
        <dbReference type="SAM" id="MobiDB-lite"/>
    </source>
</evidence>
<dbReference type="OrthoDB" id="9217007at2759"/>
<keyword evidence="3" id="KW-1185">Reference proteome</keyword>
<feature type="compositionally biased region" description="Polar residues" evidence="1">
    <location>
        <begin position="109"/>
        <end position="122"/>
    </location>
</feature>
<evidence type="ECO:0000313" key="2">
    <source>
        <dbReference type="EMBL" id="KAG7327917.1"/>
    </source>
</evidence>
<dbReference type="EMBL" id="JAHKSW010000009">
    <property type="protein sequence ID" value="KAG7327917.1"/>
    <property type="molecule type" value="Genomic_DNA"/>
</dbReference>
<feature type="compositionally biased region" description="Polar residues" evidence="1">
    <location>
        <begin position="253"/>
        <end position="263"/>
    </location>
</feature>
<accession>A0A9D3NW22</accession>
<feature type="region of interest" description="Disordered" evidence="1">
    <location>
        <begin position="371"/>
        <end position="436"/>
    </location>
</feature>
<feature type="compositionally biased region" description="Polar residues" evidence="1">
    <location>
        <begin position="77"/>
        <end position="93"/>
    </location>
</feature>
<feature type="compositionally biased region" description="Basic and acidic residues" evidence="1">
    <location>
        <begin position="216"/>
        <end position="247"/>
    </location>
</feature>
<gene>
    <name evidence="2" type="ORF">KOW79_007861</name>
</gene>
<feature type="region of interest" description="Disordered" evidence="1">
    <location>
        <begin position="71"/>
        <end position="122"/>
    </location>
</feature>
<dbReference type="Proteomes" id="UP000824219">
    <property type="component" value="Linkage Group LG09"/>
</dbReference>
<proteinExistence type="predicted"/>
<feature type="region of interest" description="Disordered" evidence="1">
    <location>
        <begin position="140"/>
        <end position="182"/>
    </location>
</feature>
<feature type="region of interest" description="Disordered" evidence="1">
    <location>
        <begin position="203"/>
        <end position="263"/>
    </location>
</feature>
<dbReference type="AlphaFoldDB" id="A0A9D3NW22"/>
<name>A0A9D3NW22_9TELE</name>
<feature type="compositionally biased region" description="Low complexity" evidence="1">
    <location>
        <begin position="140"/>
        <end position="173"/>
    </location>
</feature>